<accession>A0AAD8Q9J6</accession>
<protein>
    <submittedName>
        <fullName evidence="2">Uncharacterized protein</fullName>
    </submittedName>
</protein>
<reference evidence="2" key="1">
    <citation type="submission" date="2021-06" db="EMBL/GenBank/DDBJ databases">
        <title>Comparative genomics, transcriptomics and evolutionary studies reveal genomic signatures of adaptation to plant cell wall in hemibiotrophic fungi.</title>
        <authorList>
            <consortium name="DOE Joint Genome Institute"/>
            <person name="Baroncelli R."/>
            <person name="Diaz J.F."/>
            <person name="Benocci T."/>
            <person name="Peng M."/>
            <person name="Battaglia E."/>
            <person name="Haridas S."/>
            <person name="Andreopoulos W."/>
            <person name="Labutti K."/>
            <person name="Pangilinan J."/>
            <person name="Floch G.L."/>
            <person name="Makela M.R."/>
            <person name="Henrissat B."/>
            <person name="Grigoriev I.V."/>
            <person name="Crouch J.A."/>
            <person name="De Vries R.P."/>
            <person name="Sukno S.A."/>
            <person name="Thon M.R."/>
        </authorList>
    </citation>
    <scope>NUCLEOTIDE SEQUENCE</scope>
    <source>
        <strain evidence="2">CBS 125086</strain>
    </source>
</reference>
<feature type="transmembrane region" description="Helical" evidence="1">
    <location>
        <begin position="98"/>
        <end position="120"/>
    </location>
</feature>
<gene>
    <name evidence="2" type="ORF">LY79DRAFT_246292</name>
</gene>
<keyword evidence="3" id="KW-1185">Reference proteome</keyword>
<dbReference type="RefSeq" id="XP_060419185.1">
    <property type="nucleotide sequence ID" value="XM_060551796.1"/>
</dbReference>
<dbReference type="AlphaFoldDB" id="A0AAD8Q9J6"/>
<keyword evidence="1" id="KW-1133">Transmembrane helix</keyword>
<organism evidence="2 3">
    <name type="scientific">Colletotrichum navitas</name>
    <dbReference type="NCBI Taxonomy" id="681940"/>
    <lineage>
        <taxon>Eukaryota</taxon>
        <taxon>Fungi</taxon>
        <taxon>Dikarya</taxon>
        <taxon>Ascomycota</taxon>
        <taxon>Pezizomycotina</taxon>
        <taxon>Sordariomycetes</taxon>
        <taxon>Hypocreomycetidae</taxon>
        <taxon>Glomerellales</taxon>
        <taxon>Glomerellaceae</taxon>
        <taxon>Colletotrichum</taxon>
        <taxon>Colletotrichum graminicola species complex</taxon>
    </lineage>
</organism>
<dbReference type="GeneID" id="85436036"/>
<name>A0AAD8Q9J6_9PEZI</name>
<evidence type="ECO:0000313" key="3">
    <source>
        <dbReference type="Proteomes" id="UP001230504"/>
    </source>
</evidence>
<comment type="caution">
    <text evidence="2">The sequence shown here is derived from an EMBL/GenBank/DDBJ whole genome shotgun (WGS) entry which is preliminary data.</text>
</comment>
<dbReference type="Proteomes" id="UP001230504">
    <property type="component" value="Unassembled WGS sequence"/>
</dbReference>
<proteinExistence type="predicted"/>
<evidence type="ECO:0000256" key="1">
    <source>
        <dbReference type="SAM" id="Phobius"/>
    </source>
</evidence>
<keyword evidence="1" id="KW-0472">Membrane</keyword>
<dbReference type="EMBL" id="JAHLJV010000004">
    <property type="protein sequence ID" value="KAK1598508.1"/>
    <property type="molecule type" value="Genomic_DNA"/>
</dbReference>
<evidence type="ECO:0000313" key="2">
    <source>
        <dbReference type="EMBL" id="KAK1598508.1"/>
    </source>
</evidence>
<sequence>MKRLVNYQVIGVRGAVRVVHDGPGSISASREEREGPCFADLDGRGRGMAVMEGVRAVLYIRPRARFKLLLLLPVRTVPYLYPSAVRERGRILPKGNHCFPLMFLILHLFSSSSILIHLYIPAFSLLSFPNSLSSCWFPPSTPNIFPDPARVTCHQ</sequence>
<keyword evidence="1" id="KW-0812">Transmembrane</keyword>